<name>A0A5J4PW67_9ZZZZ</name>
<accession>A0A5J4PW67</accession>
<sequence>MTQQEVDKFEKLQAQLEGLHTEISALSKKSQNDALNKFKLKFVNQLIFEANELLGDDYKPFKNFRLFEENDIPTNSDVAMMLTQYLNCLEKLRTDNIKKEDKYPHNWYWIVNGKISNIRTVTPKKIK</sequence>
<organism evidence="1">
    <name type="scientific">termite gut metagenome</name>
    <dbReference type="NCBI Taxonomy" id="433724"/>
    <lineage>
        <taxon>unclassified sequences</taxon>
        <taxon>metagenomes</taxon>
        <taxon>organismal metagenomes</taxon>
    </lineage>
</organism>
<evidence type="ECO:0000313" key="1">
    <source>
        <dbReference type="EMBL" id="KAA6312854.1"/>
    </source>
</evidence>
<comment type="caution">
    <text evidence="1">The sequence shown here is derived from an EMBL/GenBank/DDBJ whole genome shotgun (WGS) entry which is preliminary data.</text>
</comment>
<protein>
    <submittedName>
        <fullName evidence="1">Uncharacterized protein</fullName>
    </submittedName>
</protein>
<proteinExistence type="predicted"/>
<dbReference type="AlphaFoldDB" id="A0A5J4PW67"/>
<dbReference type="EMBL" id="SNRY01006324">
    <property type="protein sequence ID" value="KAA6312854.1"/>
    <property type="molecule type" value="Genomic_DNA"/>
</dbReference>
<reference evidence="1" key="1">
    <citation type="submission" date="2019-03" db="EMBL/GenBank/DDBJ databases">
        <title>Single cell metagenomics reveals metabolic interactions within the superorganism composed of flagellate Streblomastix strix and complex community of Bacteroidetes bacteria on its surface.</title>
        <authorList>
            <person name="Treitli S.C."/>
            <person name="Kolisko M."/>
            <person name="Husnik F."/>
            <person name="Keeling P."/>
            <person name="Hampl V."/>
        </authorList>
    </citation>
    <scope>NUCLEOTIDE SEQUENCE</scope>
    <source>
        <strain evidence="1">STM</strain>
    </source>
</reference>
<gene>
    <name evidence="1" type="ORF">EZS27_036280</name>
</gene>